<comment type="caution">
    <text evidence="3">The sequence shown here is derived from an EMBL/GenBank/DDBJ whole genome shotgun (WGS) entry which is preliminary data.</text>
</comment>
<dbReference type="SUPFAM" id="SSF52833">
    <property type="entry name" value="Thioredoxin-like"/>
    <property type="match status" value="1"/>
</dbReference>
<organism evidence="3 4">
    <name type="scientific">Streptomyces katrae</name>
    <dbReference type="NCBI Taxonomy" id="68223"/>
    <lineage>
        <taxon>Bacteria</taxon>
        <taxon>Bacillati</taxon>
        <taxon>Actinomycetota</taxon>
        <taxon>Actinomycetes</taxon>
        <taxon>Kitasatosporales</taxon>
        <taxon>Streptomycetaceae</taxon>
        <taxon>Streptomyces</taxon>
    </lineage>
</organism>
<feature type="signal peptide" evidence="1">
    <location>
        <begin position="1"/>
        <end position="24"/>
    </location>
</feature>
<sequence length="231" mass="24887">MRAERIRPVLVAVALLGLTMTACGDQTEAGQRARRDPYAAVEDLPEALAPDGTTIVVGDPRRMPVHVYEDMRCPVCREVEVTGAGASLLEMTLGKEVRTEYTLSSGLDGRLGGTGSKKAVNALRAALEQGRFAEYRAVLLRNQPQENGDGYTDALLLEAASHVDGLRGPAFDSAVAEMRYADFAEKSQKAYEAAGAPVLPAVDINGRRLPETQSDVLLVKDFLPVLVDGYR</sequence>
<dbReference type="RefSeq" id="WP_285343800.1">
    <property type="nucleotide sequence ID" value="NZ_JASITI010000026.1"/>
</dbReference>
<feature type="chain" id="PRO_5045998136" evidence="1">
    <location>
        <begin position="25"/>
        <end position="231"/>
    </location>
</feature>
<evidence type="ECO:0000259" key="2">
    <source>
        <dbReference type="Pfam" id="PF13462"/>
    </source>
</evidence>
<protein>
    <submittedName>
        <fullName evidence="3">Thioredoxin domain-containing protein</fullName>
    </submittedName>
</protein>
<dbReference type="PROSITE" id="PS51257">
    <property type="entry name" value="PROKAR_LIPOPROTEIN"/>
    <property type="match status" value="1"/>
</dbReference>
<accession>A0ABT7GWX1</accession>
<keyword evidence="1" id="KW-0732">Signal</keyword>
<proteinExistence type="predicted"/>
<dbReference type="Pfam" id="PF13462">
    <property type="entry name" value="Thioredoxin_4"/>
    <property type="match status" value="1"/>
</dbReference>
<dbReference type="Proteomes" id="UP001223390">
    <property type="component" value="Unassembled WGS sequence"/>
</dbReference>
<feature type="domain" description="Thioredoxin-like fold" evidence="2">
    <location>
        <begin position="52"/>
        <end position="213"/>
    </location>
</feature>
<gene>
    <name evidence="3" type="ORF">QEZ40_003081</name>
</gene>
<evidence type="ECO:0000256" key="1">
    <source>
        <dbReference type="SAM" id="SignalP"/>
    </source>
</evidence>
<dbReference type="InterPro" id="IPR036249">
    <property type="entry name" value="Thioredoxin-like_sf"/>
</dbReference>
<evidence type="ECO:0000313" key="4">
    <source>
        <dbReference type="Proteomes" id="UP001223390"/>
    </source>
</evidence>
<reference evidence="3 4" key="1">
    <citation type="submission" date="2023-05" db="EMBL/GenBank/DDBJ databases">
        <title>Sequencing and Assembly of Streptomyces sp. NP73.</title>
        <authorList>
            <person name="Konwar A.N."/>
            <person name="Saikia K."/>
            <person name="Thakur D."/>
        </authorList>
    </citation>
    <scope>NUCLEOTIDE SEQUENCE [LARGE SCALE GENOMIC DNA]</scope>
    <source>
        <strain evidence="3 4">NP73</strain>
    </source>
</reference>
<evidence type="ECO:0000313" key="3">
    <source>
        <dbReference type="EMBL" id="MDK9498132.1"/>
    </source>
</evidence>
<dbReference type="EMBL" id="JASITI010000026">
    <property type="protein sequence ID" value="MDK9498132.1"/>
    <property type="molecule type" value="Genomic_DNA"/>
</dbReference>
<keyword evidence="4" id="KW-1185">Reference proteome</keyword>
<dbReference type="Gene3D" id="3.40.30.10">
    <property type="entry name" value="Glutaredoxin"/>
    <property type="match status" value="1"/>
</dbReference>
<name>A0ABT7GWX1_9ACTN</name>
<dbReference type="InterPro" id="IPR012336">
    <property type="entry name" value="Thioredoxin-like_fold"/>
</dbReference>